<dbReference type="PANTHER" id="PTHR44936:SF5">
    <property type="entry name" value="SENSOR HISTIDINE KINASE ENVZ"/>
    <property type="match status" value="1"/>
</dbReference>
<dbReference type="PANTHER" id="PTHR44936">
    <property type="entry name" value="SENSOR PROTEIN CREC"/>
    <property type="match status" value="1"/>
</dbReference>
<evidence type="ECO:0000256" key="9">
    <source>
        <dbReference type="ARBA" id="ARBA00022741"/>
    </source>
</evidence>
<dbReference type="Gene3D" id="3.30.565.10">
    <property type="entry name" value="Histidine kinase-like ATPase, C-terminal domain"/>
    <property type="match status" value="1"/>
</dbReference>
<evidence type="ECO:0000256" key="8">
    <source>
        <dbReference type="ARBA" id="ARBA00022692"/>
    </source>
</evidence>
<comment type="subcellular location">
    <subcellularLocation>
        <location evidence="2">Cell inner membrane</location>
        <topology evidence="2">Multi-pass membrane protein</topology>
    </subcellularLocation>
</comment>
<dbReference type="InterPro" id="IPR003661">
    <property type="entry name" value="HisK_dim/P_dom"/>
</dbReference>
<keyword evidence="10 19" id="KW-0418">Kinase</keyword>
<evidence type="ECO:0000256" key="6">
    <source>
        <dbReference type="ARBA" id="ARBA00022553"/>
    </source>
</evidence>
<dbReference type="InterPro" id="IPR050980">
    <property type="entry name" value="2C_sensor_his_kinase"/>
</dbReference>
<keyword evidence="12 16" id="KW-1133">Transmembrane helix</keyword>
<dbReference type="Gene3D" id="1.10.287.130">
    <property type="match status" value="1"/>
</dbReference>
<dbReference type="PRINTS" id="PR00344">
    <property type="entry name" value="BCTRLSENSOR"/>
</dbReference>
<protein>
    <recommendedName>
        <fullName evidence="3">histidine kinase</fullName>
        <ecNumber evidence="3">2.7.13.3</ecNumber>
    </recommendedName>
</protein>
<dbReference type="SMART" id="SM00304">
    <property type="entry name" value="HAMP"/>
    <property type="match status" value="1"/>
</dbReference>
<comment type="catalytic activity">
    <reaction evidence="1">
        <text>ATP + protein L-histidine = ADP + protein N-phospho-L-histidine.</text>
        <dbReference type="EC" id="2.7.13.3"/>
    </reaction>
</comment>
<dbReference type="Proteomes" id="UP001209701">
    <property type="component" value="Unassembled WGS sequence"/>
</dbReference>
<keyword evidence="7" id="KW-0808">Transferase</keyword>
<keyword evidence="13" id="KW-0902">Two-component regulatory system</keyword>
<evidence type="ECO:0000256" key="12">
    <source>
        <dbReference type="ARBA" id="ARBA00022989"/>
    </source>
</evidence>
<evidence type="ECO:0000256" key="16">
    <source>
        <dbReference type="SAM" id="Phobius"/>
    </source>
</evidence>
<dbReference type="Pfam" id="PF02518">
    <property type="entry name" value="HATPase_c"/>
    <property type="match status" value="1"/>
</dbReference>
<evidence type="ECO:0000256" key="7">
    <source>
        <dbReference type="ARBA" id="ARBA00022679"/>
    </source>
</evidence>
<accession>A0ABT2YKK6</accession>
<dbReference type="PROSITE" id="PS50885">
    <property type="entry name" value="HAMP"/>
    <property type="match status" value="1"/>
</dbReference>
<keyword evidence="8 16" id="KW-0812">Transmembrane</keyword>
<evidence type="ECO:0000259" key="17">
    <source>
        <dbReference type="PROSITE" id="PS50109"/>
    </source>
</evidence>
<evidence type="ECO:0000256" key="1">
    <source>
        <dbReference type="ARBA" id="ARBA00000085"/>
    </source>
</evidence>
<keyword evidence="6" id="KW-0597">Phosphoprotein</keyword>
<feature type="domain" description="Histidine kinase" evidence="17">
    <location>
        <begin position="210"/>
        <end position="421"/>
    </location>
</feature>
<dbReference type="SUPFAM" id="SSF55874">
    <property type="entry name" value="ATPase domain of HSP90 chaperone/DNA topoisomerase II/histidine kinase"/>
    <property type="match status" value="1"/>
</dbReference>
<evidence type="ECO:0000256" key="14">
    <source>
        <dbReference type="ARBA" id="ARBA00023136"/>
    </source>
</evidence>
<comment type="caution">
    <text evidence="19">The sequence shown here is derived from an EMBL/GenBank/DDBJ whole genome shotgun (WGS) entry which is preliminary data.</text>
</comment>
<evidence type="ECO:0000256" key="5">
    <source>
        <dbReference type="ARBA" id="ARBA00022519"/>
    </source>
</evidence>
<dbReference type="RefSeq" id="WP_263573180.1">
    <property type="nucleotide sequence ID" value="NZ_JAJIRN010000010.1"/>
</dbReference>
<evidence type="ECO:0000256" key="10">
    <source>
        <dbReference type="ARBA" id="ARBA00022777"/>
    </source>
</evidence>
<dbReference type="SMART" id="SM00387">
    <property type="entry name" value="HATPase_c"/>
    <property type="match status" value="1"/>
</dbReference>
<keyword evidence="4" id="KW-1003">Cell membrane</keyword>
<name>A0ABT2YKK6_9BURK</name>
<evidence type="ECO:0000259" key="18">
    <source>
        <dbReference type="PROSITE" id="PS50885"/>
    </source>
</evidence>
<evidence type="ECO:0000256" key="15">
    <source>
        <dbReference type="SAM" id="MobiDB-lite"/>
    </source>
</evidence>
<evidence type="ECO:0000256" key="13">
    <source>
        <dbReference type="ARBA" id="ARBA00023012"/>
    </source>
</evidence>
<keyword evidence="5" id="KW-0997">Cell inner membrane</keyword>
<dbReference type="SUPFAM" id="SSF47384">
    <property type="entry name" value="Homodimeric domain of signal transducing histidine kinase"/>
    <property type="match status" value="1"/>
</dbReference>
<keyword evidence="14 16" id="KW-0472">Membrane</keyword>
<dbReference type="EMBL" id="JAJIRN010000010">
    <property type="protein sequence ID" value="MCV2370589.1"/>
    <property type="molecule type" value="Genomic_DNA"/>
</dbReference>
<keyword evidence="9" id="KW-0547">Nucleotide-binding</keyword>
<dbReference type="PROSITE" id="PS50109">
    <property type="entry name" value="HIS_KIN"/>
    <property type="match status" value="1"/>
</dbReference>
<keyword evidence="11" id="KW-0067">ATP-binding</keyword>
<sequence length="421" mass="45649">MNRRWRWGDKKRALRWLRRLLADTLGKRLFLLMWGALVLSHLVAYVAVRWAYLPAGPGLVAGMPTFPSLPPTPGLLERQGPRPPMPQSSAPAGFEHEALAPPPPGRHEPGGGRQMPGRGLPAEALLLDYGLRLLVIGLAAWWGSRWLAAPVRRLVRAADGLGAAISNAQPPAALDEHSGTLEVREAALVFNQMALQLHQQFKARGLLMAAISHDLRTPMTRLRMRLETLQLAPQALARSVADLHEMNAMVDQALALYRGHAVVEVEQSCELTALLQSLCDDLAEQGQAVSFVPPGPDAATAICKLQVQNLRRILDNLIGNALRYGGQADITMTASNDGTCSGWLISVADKGPGIPTEQLEAVFQPFYRTESSRMQPDCRSSGGSGLGLYIARDLAGLMGAKLSLHPRPEGGLCANLYLPQR</sequence>
<evidence type="ECO:0000256" key="4">
    <source>
        <dbReference type="ARBA" id="ARBA00022475"/>
    </source>
</evidence>
<feature type="domain" description="HAMP" evidence="18">
    <location>
        <begin position="145"/>
        <end position="202"/>
    </location>
</feature>
<dbReference type="InterPro" id="IPR036890">
    <property type="entry name" value="HATPase_C_sf"/>
</dbReference>
<reference evidence="19 20" key="1">
    <citation type="submission" date="2021-11" db="EMBL/GenBank/DDBJ databases">
        <authorList>
            <person name="Liang Q."/>
            <person name="Mou H."/>
            <person name="Liu Z."/>
        </authorList>
    </citation>
    <scope>NUCLEOTIDE SEQUENCE [LARGE SCALE GENOMIC DNA]</scope>
    <source>
        <strain evidence="19 20">CHU3</strain>
    </source>
</reference>
<dbReference type="EC" id="2.7.13.3" evidence="3"/>
<evidence type="ECO:0000313" key="20">
    <source>
        <dbReference type="Proteomes" id="UP001209701"/>
    </source>
</evidence>
<dbReference type="GO" id="GO:0016301">
    <property type="term" value="F:kinase activity"/>
    <property type="evidence" value="ECO:0007669"/>
    <property type="project" value="UniProtKB-KW"/>
</dbReference>
<proteinExistence type="predicted"/>
<dbReference type="CDD" id="cd00075">
    <property type="entry name" value="HATPase"/>
    <property type="match status" value="1"/>
</dbReference>
<evidence type="ECO:0000256" key="3">
    <source>
        <dbReference type="ARBA" id="ARBA00012438"/>
    </source>
</evidence>
<dbReference type="InterPro" id="IPR004358">
    <property type="entry name" value="Sig_transdc_His_kin-like_C"/>
</dbReference>
<organism evidence="19 20">
    <name type="scientific">Roseateles oligotrophus</name>
    <dbReference type="NCBI Taxonomy" id="1769250"/>
    <lineage>
        <taxon>Bacteria</taxon>
        <taxon>Pseudomonadati</taxon>
        <taxon>Pseudomonadota</taxon>
        <taxon>Betaproteobacteria</taxon>
        <taxon>Burkholderiales</taxon>
        <taxon>Sphaerotilaceae</taxon>
        <taxon>Roseateles</taxon>
    </lineage>
</organism>
<feature type="region of interest" description="Disordered" evidence="15">
    <location>
        <begin position="70"/>
        <end position="117"/>
    </location>
</feature>
<dbReference type="InterPro" id="IPR036097">
    <property type="entry name" value="HisK_dim/P_sf"/>
</dbReference>
<dbReference type="SMART" id="SM00388">
    <property type="entry name" value="HisKA"/>
    <property type="match status" value="1"/>
</dbReference>
<evidence type="ECO:0000256" key="11">
    <source>
        <dbReference type="ARBA" id="ARBA00022840"/>
    </source>
</evidence>
<dbReference type="CDD" id="cd00082">
    <property type="entry name" value="HisKA"/>
    <property type="match status" value="1"/>
</dbReference>
<dbReference type="Pfam" id="PF00512">
    <property type="entry name" value="HisKA"/>
    <property type="match status" value="1"/>
</dbReference>
<keyword evidence="20" id="KW-1185">Reference proteome</keyword>
<dbReference type="InterPro" id="IPR003660">
    <property type="entry name" value="HAMP_dom"/>
</dbReference>
<feature type="transmembrane region" description="Helical" evidence="16">
    <location>
        <begin position="29"/>
        <end position="52"/>
    </location>
</feature>
<dbReference type="InterPro" id="IPR005467">
    <property type="entry name" value="His_kinase_dom"/>
</dbReference>
<gene>
    <name evidence="19" type="ORF">LNV07_21100</name>
</gene>
<evidence type="ECO:0000313" key="19">
    <source>
        <dbReference type="EMBL" id="MCV2370589.1"/>
    </source>
</evidence>
<dbReference type="InterPro" id="IPR003594">
    <property type="entry name" value="HATPase_dom"/>
</dbReference>
<evidence type="ECO:0000256" key="2">
    <source>
        <dbReference type="ARBA" id="ARBA00004429"/>
    </source>
</evidence>